<dbReference type="InterPro" id="IPR029480">
    <property type="entry name" value="Transpos_assoc"/>
</dbReference>
<proteinExistence type="predicted"/>
<feature type="domain" description="Transposase-associated" evidence="1">
    <location>
        <begin position="7"/>
        <end position="75"/>
    </location>
</feature>
<evidence type="ECO:0000259" key="1">
    <source>
        <dbReference type="Pfam" id="PF13963"/>
    </source>
</evidence>
<evidence type="ECO:0000313" key="2">
    <source>
        <dbReference type="EMBL" id="KAK1360225.1"/>
    </source>
</evidence>
<protein>
    <recommendedName>
        <fullName evidence="1">Transposase-associated domain-containing protein</fullName>
    </recommendedName>
</protein>
<keyword evidence="3" id="KW-1185">Reference proteome</keyword>
<evidence type="ECO:0000313" key="3">
    <source>
        <dbReference type="Proteomes" id="UP001237642"/>
    </source>
</evidence>
<dbReference type="AlphaFoldDB" id="A0AAD8M352"/>
<dbReference type="EMBL" id="JAUIZM010000010">
    <property type="protein sequence ID" value="KAK1360225.1"/>
    <property type="molecule type" value="Genomic_DNA"/>
</dbReference>
<comment type="caution">
    <text evidence="2">The sequence shown here is derived from an EMBL/GenBank/DDBJ whole genome shotgun (WGS) entry which is preliminary data.</text>
</comment>
<reference evidence="2" key="2">
    <citation type="submission" date="2023-05" db="EMBL/GenBank/DDBJ databases">
        <authorList>
            <person name="Schelkunov M.I."/>
        </authorList>
    </citation>
    <scope>NUCLEOTIDE SEQUENCE</scope>
    <source>
        <strain evidence="2">Hsosn_3</strain>
        <tissue evidence="2">Leaf</tissue>
    </source>
</reference>
<dbReference type="Proteomes" id="UP001237642">
    <property type="component" value="Unassembled WGS sequence"/>
</dbReference>
<sequence length="263" mass="30168">MDDDYTSWIGFPKSSKEYVKGIEAFMKNAFPVNRKGEEMKCPCKVCVNRNWHLYKVLFYHLICNGPSPLHLKWIFEVSHTKVEGSNAFMDCETRIGFEENLEGMGFKENLGGMGLEDNLDGEHLEIRAAIFDLTKKEKDIFCSVLKNAKLPYGCASNISRYVHTKQRKVVGFLGGDEATKKTMYCPSQVEYHIGTKRNKAGIIFNLNDVDWNASHRYVLFNSGNKEVERLIKEHQDLVDKTQVAETSWCRDDIPTTRVPIPDK</sequence>
<name>A0AAD8M352_9APIA</name>
<reference evidence="2" key="1">
    <citation type="submission" date="2023-02" db="EMBL/GenBank/DDBJ databases">
        <title>Genome of toxic invasive species Heracleum sosnowskyi carries increased number of genes despite the absence of recent whole-genome duplications.</title>
        <authorList>
            <person name="Schelkunov M."/>
            <person name="Shtratnikova V."/>
            <person name="Makarenko M."/>
            <person name="Klepikova A."/>
            <person name="Omelchenko D."/>
            <person name="Novikova G."/>
            <person name="Obukhova E."/>
            <person name="Bogdanov V."/>
            <person name="Penin A."/>
            <person name="Logacheva M."/>
        </authorList>
    </citation>
    <scope>NUCLEOTIDE SEQUENCE</scope>
    <source>
        <strain evidence="2">Hsosn_3</strain>
        <tissue evidence="2">Leaf</tissue>
    </source>
</reference>
<dbReference type="Pfam" id="PF13963">
    <property type="entry name" value="Transpos_assoc"/>
    <property type="match status" value="1"/>
</dbReference>
<organism evidence="2 3">
    <name type="scientific">Heracleum sosnowskyi</name>
    <dbReference type="NCBI Taxonomy" id="360622"/>
    <lineage>
        <taxon>Eukaryota</taxon>
        <taxon>Viridiplantae</taxon>
        <taxon>Streptophyta</taxon>
        <taxon>Embryophyta</taxon>
        <taxon>Tracheophyta</taxon>
        <taxon>Spermatophyta</taxon>
        <taxon>Magnoliopsida</taxon>
        <taxon>eudicotyledons</taxon>
        <taxon>Gunneridae</taxon>
        <taxon>Pentapetalae</taxon>
        <taxon>asterids</taxon>
        <taxon>campanulids</taxon>
        <taxon>Apiales</taxon>
        <taxon>Apiaceae</taxon>
        <taxon>Apioideae</taxon>
        <taxon>apioid superclade</taxon>
        <taxon>Tordylieae</taxon>
        <taxon>Tordyliinae</taxon>
        <taxon>Heracleum</taxon>
    </lineage>
</organism>
<accession>A0AAD8M352</accession>
<gene>
    <name evidence="2" type="ORF">POM88_044699</name>
</gene>